<evidence type="ECO:0000313" key="2">
    <source>
        <dbReference type="Proteomes" id="UP001277471"/>
    </source>
</evidence>
<keyword evidence="2" id="KW-1185">Reference proteome</keyword>
<sequence>MRRRTAKPVQDLGFQFLKDAGVLLGLPSRLFGKAAPMAKRRRRFLMVRTDRPELRVAAVPPANVQFALRKPLDDGTELLHVVSPKLRRSLIGSPRSFPMEKAPAIDPMAIIPAVAVIGSTNLYVPCRCLTEGVRTGEWVRTAHLCGSAPESRLYAGVSGWLG</sequence>
<gene>
    <name evidence="1" type="ORF">SIM66_18275</name>
</gene>
<evidence type="ECO:0000313" key="1">
    <source>
        <dbReference type="EMBL" id="MDX5953125.1"/>
    </source>
</evidence>
<proteinExistence type="predicted"/>
<dbReference type="Proteomes" id="UP001277471">
    <property type="component" value="Unassembled WGS sequence"/>
</dbReference>
<dbReference type="GeneID" id="56453710"/>
<reference evidence="1 2" key="1">
    <citation type="submission" date="2023-11" db="EMBL/GenBank/DDBJ databases">
        <title>MicrobeMod: A computational toolkit for identifying prokaryotic methylation and restriction-modification with nanopore sequencing.</title>
        <authorList>
            <person name="Crits-Christoph A."/>
            <person name="Kang S.C."/>
            <person name="Lee H."/>
            <person name="Ostrov N."/>
        </authorList>
    </citation>
    <scope>NUCLEOTIDE SEQUENCE [LARGE SCALE GENOMIC DNA]</scope>
    <source>
        <strain evidence="1 2">ATCC 29145</strain>
    </source>
</reference>
<dbReference type="EMBL" id="JAWXYC010000004">
    <property type="protein sequence ID" value="MDX5953125.1"/>
    <property type="molecule type" value="Genomic_DNA"/>
</dbReference>
<name>A0ABU4P9S3_AZOBR</name>
<comment type="caution">
    <text evidence="1">The sequence shown here is derived from an EMBL/GenBank/DDBJ whole genome shotgun (WGS) entry which is preliminary data.</text>
</comment>
<organism evidence="1 2">
    <name type="scientific">Azospirillum brasilense</name>
    <dbReference type="NCBI Taxonomy" id="192"/>
    <lineage>
        <taxon>Bacteria</taxon>
        <taxon>Pseudomonadati</taxon>
        <taxon>Pseudomonadota</taxon>
        <taxon>Alphaproteobacteria</taxon>
        <taxon>Rhodospirillales</taxon>
        <taxon>Azospirillaceae</taxon>
        <taxon>Azospirillum</taxon>
    </lineage>
</organism>
<protein>
    <submittedName>
        <fullName evidence="1">Uncharacterized protein</fullName>
    </submittedName>
</protein>
<accession>A0ABU4P9S3</accession>
<dbReference type="RefSeq" id="WP_155903507.1">
    <property type="nucleotide sequence ID" value="NZ_CP012914.1"/>
</dbReference>